<dbReference type="Proteomes" id="UP000019140">
    <property type="component" value="Unassembled WGS sequence"/>
</dbReference>
<dbReference type="EMBL" id="AZHX01000233">
    <property type="protein sequence ID" value="ETX08402.1"/>
    <property type="molecule type" value="Genomic_DNA"/>
</dbReference>
<keyword evidence="2" id="KW-1133">Transmembrane helix</keyword>
<feature type="transmembrane region" description="Helical" evidence="2">
    <location>
        <begin position="84"/>
        <end position="102"/>
    </location>
</feature>
<keyword evidence="2" id="KW-0812">Transmembrane</keyword>
<proteinExistence type="predicted"/>
<evidence type="ECO:0000313" key="3">
    <source>
        <dbReference type="EMBL" id="ETX08402.1"/>
    </source>
</evidence>
<gene>
    <name evidence="3" type="ORF">ETSY2_05645</name>
</gene>
<comment type="caution">
    <text evidence="3">The sequence shown here is derived from an EMBL/GenBank/DDBJ whole genome shotgun (WGS) entry which is preliminary data.</text>
</comment>
<dbReference type="AlphaFoldDB" id="W4MFI1"/>
<protein>
    <submittedName>
        <fullName evidence="3">Uncharacterized protein</fullName>
    </submittedName>
</protein>
<evidence type="ECO:0000256" key="2">
    <source>
        <dbReference type="SAM" id="Phobius"/>
    </source>
</evidence>
<dbReference type="HOGENOM" id="CLU_1318973_0_0_7"/>
<name>W4MFI1_9BACT</name>
<keyword evidence="4" id="KW-1185">Reference proteome</keyword>
<organism evidence="3 4">
    <name type="scientific">Candidatus Entotheonella gemina</name>
    <dbReference type="NCBI Taxonomy" id="1429439"/>
    <lineage>
        <taxon>Bacteria</taxon>
        <taxon>Pseudomonadati</taxon>
        <taxon>Nitrospinota/Tectimicrobiota group</taxon>
        <taxon>Candidatus Tectimicrobiota</taxon>
        <taxon>Candidatus Entotheonellia</taxon>
        <taxon>Candidatus Entotheonellales</taxon>
        <taxon>Candidatus Entotheonellaceae</taxon>
        <taxon>Candidatus Entotheonella</taxon>
    </lineage>
</organism>
<reference evidence="3 4" key="1">
    <citation type="journal article" date="2014" name="Nature">
        <title>An environmental bacterial taxon with a large and distinct metabolic repertoire.</title>
        <authorList>
            <person name="Wilson M.C."/>
            <person name="Mori T."/>
            <person name="Ruckert C."/>
            <person name="Uria A.R."/>
            <person name="Helf M.J."/>
            <person name="Takada K."/>
            <person name="Gernert C."/>
            <person name="Steffens U.A."/>
            <person name="Heycke N."/>
            <person name="Schmitt S."/>
            <person name="Rinke C."/>
            <person name="Helfrich E.J."/>
            <person name="Brachmann A.O."/>
            <person name="Gurgui C."/>
            <person name="Wakimoto T."/>
            <person name="Kracht M."/>
            <person name="Crusemann M."/>
            <person name="Hentschel U."/>
            <person name="Abe I."/>
            <person name="Matsunaga S."/>
            <person name="Kalinowski J."/>
            <person name="Takeyama H."/>
            <person name="Piel J."/>
        </authorList>
    </citation>
    <scope>NUCLEOTIDE SEQUENCE [LARGE SCALE GENOMIC DNA]</scope>
    <source>
        <strain evidence="4">TSY2</strain>
    </source>
</reference>
<keyword evidence="2" id="KW-0472">Membrane</keyword>
<sequence>MDHIVDEFRKFTKLLFDYLQESESRRLNQFENSFTMFVERLQESANEQYRLFEEELARSRVREKAQVNPSRSNGWQWQSFFRDYGSMISIVIVVVSAAFFLGELKKQDRVTANIQEKIASEFRQAIKTNTKSIIELNSNIKGIDRRMDELSKTITKLSDKTGDTEVAIAHLKGQLQIESEQAAQRHKSLLETLEQMMKRLASIQPTKR</sequence>
<keyword evidence="1" id="KW-0175">Coiled coil</keyword>
<feature type="coiled-coil region" evidence="1">
    <location>
        <begin position="133"/>
        <end position="199"/>
    </location>
</feature>
<evidence type="ECO:0000313" key="4">
    <source>
        <dbReference type="Proteomes" id="UP000019140"/>
    </source>
</evidence>
<evidence type="ECO:0000256" key="1">
    <source>
        <dbReference type="SAM" id="Coils"/>
    </source>
</evidence>
<accession>W4MFI1</accession>